<dbReference type="AlphaFoldDB" id="A0A1C0TWU5"/>
<sequence>MSLLFAFFLGVVAYWVLLFKWRRDAWRNRHTAFVLILFYLILSALIILPDVKSEIDFLDNPGVQRVLFCYFGLLIVFSLIYHSLKKQSELFLSSQQDN</sequence>
<keyword evidence="1" id="KW-0472">Membrane</keyword>
<name>A0A1C0TWU5_9GAMM</name>
<dbReference type="Proteomes" id="UP000093366">
    <property type="component" value="Unassembled WGS sequence"/>
</dbReference>
<gene>
    <name evidence="2" type="ORF">A7985_07590</name>
</gene>
<comment type="caution">
    <text evidence="2">The sequence shown here is derived from an EMBL/GenBank/DDBJ whole genome shotgun (WGS) entry which is preliminary data.</text>
</comment>
<organism evidence="2 3">
    <name type="scientific">Pseudoalteromonas luteoviolacea</name>
    <dbReference type="NCBI Taxonomy" id="43657"/>
    <lineage>
        <taxon>Bacteria</taxon>
        <taxon>Pseudomonadati</taxon>
        <taxon>Pseudomonadota</taxon>
        <taxon>Gammaproteobacteria</taxon>
        <taxon>Alteromonadales</taxon>
        <taxon>Pseudoalteromonadaceae</taxon>
        <taxon>Pseudoalteromonas</taxon>
    </lineage>
</organism>
<evidence type="ECO:0000313" key="3">
    <source>
        <dbReference type="Proteomes" id="UP000093366"/>
    </source>
</evidence>
<feature type="transmembrane region" description="Helical" evidence="1">
    <location>
        <begin position="63"/>
        <end position="84"/>
    </location>
</feature>
<dbReference type="EMBL" id="MAUJ01000001">
    <property type="protein sequence ID" value="OCQ23793.1"/>
    <property type="molecule type" value="Genomic_DNA"/>
</dbReference>
<feature type="transmembrane region" description="Helical" evidence="1">
    <location>
        <begin position="33"/>
        <end position="51"/>
    </location>
</feature>
<protein>
    <recommendedName>
        <fullName evidence="4">DUF2304 domain-containing protein</fullName>
    </recommendedName>
</protein>
<reference evidence="3" key="1">
    <citation type="submission" date="2016-07" db="EMBL/GenBank/DDBJ databases">
        <authorList>
            <person name="Florea S."/>
            <person name="Webb J.S."/>
            <person name="Jaromczyk J."/>
            <person name="Schardl C.L."/>
        </authorList>
    </citation>
    <scope>NUCLEOTIDE SEQUENCE [LARGE SCALE GENOMIC DNA]</scope>
    <source>
        <strain evidence="3">IPB1</strain>
    </source>
</reference>
<evidence type="ECO:0000256" key="1">
    <source>
        <dbReference type="SAM" id="Phobius"/>
    </source>
</evidence>
<keyword evidence="1" id="KW-1133">Transmembrane helix</keyword>
<evidence type="ECO:0008006" key="4">
    <source>
        <dbReference type="Google" id="ProtNLM"/>
    </source>
</evidence>
<keyword evidence="1" id="KW-0812">Transmembrane</keyword>
<feature type="transmembrane region" description="Helical" evidence="1">
    <location>
        <begin position="6"/>
        <end position="21"/>
    </location>
</feature>
<proteinExistence type="predicted"/>
<accession>A0A1C0TWU5</accession>
<evidence type="ECO:0000313" key="2">
    <source>
        <dbReference type="EMBL" id="OCQ23793.1"/>
    </source>
</evidence>